<keyword evidence="1" id="KW-1133">Transmembrane helix</keyword>
<protein>
    <recommendedName>
        <fullName evidence="6">Transmembrane protein</fullName>
    </recommendedName>
</protein>
<keyword evidence="1" id="KW-0472">Membrane</keyword>
<dbReference type="Proteomes" id="UP001163947">
    <property type="component" value="Chromosome"/>
</dbReference>
<reference evidence="2 4" key="1">
    <citation type="journal article" date="2018" name="Biodegradation">
        <title>1,4-Dioxane degradation characteristics of Rhodococcus aetherivorans JCM 14343.</title>
        <authorList>
            <person name="Inoue D."/>
            <person name="Tsunoda T."/>
            <person name="Yamamoto N."/>
            <person name="Ike M."/>
            <person name="Sei K."/>
        </authorList>
    </citation>
    <scope>NUCLEOTIDE SEQUENCE [LARGE SCALE GENOMIC DNA]</scope>
    <source>
        <strain evidence="2 4">JCM 14343</strain>
    </source>
</reference>
<evidence type="ECO:0000313" key="5">
    <source>
        <dbReference type="Proteomes" id="UP001163947"/>
    </source>
</evidence>
<feature type="transmembrane region" description="Helical" evidence="1">
    <location>
        <begin position="97"/>
        <end position="117"/>
    </location>
</feature>
<evidence type="ECO:0000256" key="1">
    <source>
        <dbReference type="SAM" id="Phobius"/>
    </source>
</evidence>
<feature type="transmembrane region" description="Helical" evidence="1">
    <location>
        <begin position="31"/>
        <end position="49"/>
    </location>
</feature>
<feature type="transmembrane region" description="Helical" evidence="1">
    <location>
        <begin position="129"/>
        <end position="153"/>
    </location>
</feature>
<gene>
    <name evidence="3" type="ORF">OCS65_08305</name>
    <name evidence="2" type="ORF">RAJCM14343_2598</name>
</gene>
<evidence type="ECO:0008006" key="6">
    <source>
        <dbReference type="Google" id="ProtNLM"/>
    </source>
</evidence>
<dbReference type="EMBL" id="CP106982">
    <property type="protein sequence ID" value="UYF95747.1"/>
    <property type="molecule type" value="Genomic_DNA"/>
</dbReference>
<keyword evidence="4" id="KW-1185">Reference proteome</keyword>
<evidence type="ECO:0000313" key="4">
    <source>
        <dbReference type="Proteomes" id="UP000325466"/>
    </source>
</evidence>
<dbReference type="EMBL" id="BLAH01000084">
    <property type="protein sequence ID" value="GES37344.1"/>
    <property type="molecule type" value="Genomic_DNA"/>
</dbReference>
<accession>A0A059MM29</accession>
<keyword evidence="1" id="KW-0812">Transmembrane</keyword>
<dbReference type="RefSeq" id="WP_006945430.1">
    <property type="nucleotide sequence ID" value="NZ_BAAAYP010000005.1"/>
</dbReference>
<reference evidence="2" key="2">
    <citation type="submission" date="2019-10" db="EMBL/GenBank/DDBJ databases">
        <title>Draft genome sequence of Rhodococcus aetherivorans JCM 14343.</title>
        <authorList>
            <person name="Inoue D."/>
            <person name="Nakazawa M."/>
            <person name="Yamamoto N."/>
            <person name="Sei K."/>
            <person name="Ike M."/>
        </authorList>
    </citation>
    <scope>NUCLEOTIDE SEQUENCE</scope>
    <source>
        <strain evidence="2">JCM 14343</strain>
    </source>
</reference>
<dbReference type="Proteomes" id="UP000325466">
    <property type="component" value="Unassembled WGS sequence"/>
</dbReference>
<evidence type="ECO:0000313" key="3">
    <source>
        <dbReference type="EMBL" id="UYF95747.1"/>
    </source>
</evidence>
<dbReference type="GeneID" id="83620412"/>
<accession>N1MD05</accession>
<reference evidence="3" key="3">
    <citation type="submission" date="2022-09" db="EMBL/GenBank/DDBJ databases">
        <title>The genome sequence of Rhodococcus aetherivorans N1.</title>
        <authorList>
            <person name="Jiang W."/>
        </authorList>
    </citation>
    <scope>NUCLEOTIDE SEQUENCE</scope>
    <source>
        <strain evidence="3">N1</strain>
    </source>
</reference>
<sequence length="170" mass="18483">MSDDLSAYRKEFARIERKVAGEFDAGRRHRVLVACIVAVVLGLLLPQSDTEWSWTVLGTWFGHDATTTVPMRIFVSLALVFGVVSSTAALCTHRWRLASASMLGSGLASLFGLLGYWSQNGMPVETPHAPGAGMVLSWLGMVALTSQWLPVVLSRSPTDRHPHPVTTPVL</sequence>
<name>A0A059MM29_9NOCA</name>
<feature type="transmembrane region" description="Helical" evidence="1">
    <location>
        <begin position="69"/>
        <end position="90"/>
    </location>
</feature>
<evidence type="ECO:0000313" key="2">
    <source>
        <dbReference type="EMBL" id="GES37344.1"/>
    </source>
</evidence>
<proteinExistence type="predicted"/>
<dbReference type="AlphaFoldDB" id="A0A059MM29"/>
<organism evidence="3 5">
    <name type="scientific">Rhodococcus aetherivorans</name>
    <dbReference type="NCBI Taxonomy" id="191292"/>
    <lineage>
        <taxon>Bacteria</taxon>
        <taxon>Bacillati</taxon>
        <taxon>Actinomycetota</taxon>
        <taxon>Actinomycetes</taxon>
        <taxon>Mycobacteriales</taxon>
        <taxon>Nocardiaceae</taxon>
        <taxon>Rhodococcus</taxon>
    </lineage>
</organism>